<dbReference type="PRINTS" id="PR00237">
    <property type="entry name" value="GPCRRHODOPSN"/>
</dbReference>
<sequence length="611" mass="69008">MEERINGTSSSTTIQPIYMKLCFTLIALVGLTGNGLVLFVFYKVPNLRVFTNILIGHQSLIDFISSILLFFTFVLPIVSTERLQSMGFSSPNLANFICKLWASEFFFWAVIKTSTVNLVCLTIERYFAVVHPIKYRKKAGKESAKIVCTCTWLIGSLTVLYIPIIHGVSEDGKCIDIAMERGTWKSMTIGLGSLLSTVVIPLLVMVFVYVKIIKTLRSTEMAQLPGQERSVITSGDDQKGSYTVPLRFQFWNLSVDSAGLFLQSKRDLESCGNRQRSTNVLTTLILVPNLRVFTNILIGHQSLIDFISSILLFFTFVPSTVSTERLQSMASSSPNLANFICKLWASEFFFWAVIKTSTVNLVCLTIERYFAVVHPIKYRKKAGKESAKIVCTCTWLIGSLTVLYIPIIHGVSEDGKCIDIAMERGTWKSMTIGLGSLLSTVVIPLLVMVFVYVKIIKTLRSTEMAQLPGQSRHIITSGDDPKGSYTVPLRFQFWNLSVDNAGLFFQSKRDLESCGNRQRSTNVLTTLILVCVSYLICWIPDQLLYFHHIAIRPHDWTKPSHRFLILLASCNVFINPIIYTFKYRSFQKGLRQIKWLPSVLNEFTINTFCVD</sequence>
<dbReference type="InterPro" id="IPR017452">
    <property type="entry name" value="GPCR_Rhodpsn_7TM"/>
</dbReference>
<name>A0A9Q1HBM2_HOLLE</name>
<dbReference type="InterPro" id="IPR000276">
    <property type="entry name" value="GPCR_Rhodpsn"/>
</dbReference>
<dbReference type="PANTHER" id="PTHR45698:SF1">
    <property type="entry name" value="TRACE AMINE-ASSOCIATED RECEPTOR 13C-LIKE"/>
    <property type="match status" value="1"/>
</dbReference>
<feature type="domain" description="G-protein coupled receptors family 1 profile" evidence="7">
    <location>
        <begin position="33"/>
        <end position="218"/>
    </location>
</feature>
<protein>
    <submittedName>
        <fullName evidence="8">Allatostatin-A receptor</fullName>
    </submittedName>
</protein>
<dbReference type="GO" id="GO:0016020">
    <property type="term" value="C:membrane"/>
    <property type="evidence" value="ECO:0007669"/>
    <property type="project" value="UniProtKB-SubCell"/>
</dbReference>
<dbReference type="AlphaFoldDB" id="A0A9Q1HBM2"/>
<feature type="transmembrane region" description="Helical" evidence="6">
    <location>
        <begin position="21"/>
        <end position="42"/>
    </location>
</feature>
<accession>A0A9Q1HBM2</accession>
<dbReference type="PROSITE" id="PS50262">
    <property type="entry name" value="G_PROTEIN_RECEP_F1_2"/>
    <property type="match status" value="2"/>
</dbReference>
<feature type="transmembrane region" description="Helical" evidence="6">
    <location>
        <begin position="523"/>
        <end position="543"/>
    </location>
</feature>
<feature type="transmembrane region" description="Helical" evidence="6">
    <location>
        <begin position="387"/>
        <end position="409"/>
    </location>
</feature>
<keyword evidence="3 6" id="KW-1133">Transmembrane helix</keyword>
<dbReference type="CDD" id="cd00637">
    <property type="entry name" value="7tm_classA_rhodopsin-like"/>
    <property type="match status" value="2"/>
</dbReference>
<comment type="subcellular location">
    <subcellularLocation>
        <location evidence="1">Membrane</location>
    </subcellularLocation>
</comment>
<evidence type="ECO:0000313" key="9">
    <source>
        <dbReference type="Proteomes" id="UP001152320"/>
    </source>
</evidence>
<evidence type="ECO:0000256" key="2">
    <source>
        <dbReference type="ARBA" id="ARBA00022692"/>
    </source>
</evidence>
<evidence type="ECO:0000256" key="1">
    <source>
        <dbReference type="ARBA" id="ARBA00004370"/>
    </source>
</evidence>
<feature type="domain" description="G-protein coupled receptors family 1 profile" evidence="7">
    <location>
        <begin position="276"/>
        <end position="579"/>
    </location>
</feature>
<keyword evidence="2 5" id="KW-0812">Transmembrane</keyword>
<feature type="transmembrane region" description="Helical" evidence="6">
    <location>
        <begin position="146"/>
        <end position="169"/>
    </location>
</feature>
<feature type="transmembrane region" description="Helical" evidence="6">
    <location>
        <begin position="563"/>
        <end position="581"/>
    </location>
</feature>
<evidence type="ECO:0000256" key="3">
    <source>
        <dbReference type="ARBA" id="ARBA00022989"/>
    </source>
</evidence>
<dbReference type="Proteomes" id="UP001152320">
    <property type="component" value="Chromosome 4"/>
</dbReference>
<reference evidence="8" key="1">
    <citation type="submission" date="2021-10" db="EMBL/GenBank/DDBJ databases">
        <title>Tropical sea cucumber genome reveals ecological adaptation and Cuvierian tubules defense mechanism.</title>
        <authorList>
            <person name="Chen T."/>
        </authorList>
    </citation>
    <scope>NUCLEOTIDE SEQUENCE</scope>
    <source>
        <strain evidence="8">Nanhai2018</strain>
        <tissue evidence="8">Muscle</tissue>
    </source>
</reference>
<gene>
    <name evidence="8" type="ORF">HOLleu_10329</name>
</gene>
<evidence type="ECO:0000256" key="4">
    <source>
        <dbReference type="ARBA" id="ARBA00023136"/>
    </source>
</evidence>
<evidence type="ECO:0000259" key="7">
    <source>
        <dbReference type="PROSITE" id="PS50262"/>
    </source>
</evidence>
<dbReference type="PANTHER" id="PTHR45698">
    <property type="entry name" value="TRACE AMINE-ASSOCIATED RECEPTOR 19N-RELATED"/>
    <property type="match status" value="1"/>
</dbReference>
<keyword evidence="5" id="KW-0807">Transducer</keyword>
<evidence type="ECO:0000313" key="8">
    <source>
        <dbReference type="EMBL" id="KAJ8043302.1"/>
    </source>
</evidence>
<feature type="transmembrane region" description="Helical" evidence="6">
    <location>
        <begin position="54"/>
        <end position="78"/>
    </location>
</feature>
<comment type="caution">
    <text evidence="8">The sequence shown here is derived from an EMBL/GenBank/DDBJ whole genome shotgun (WGS) entry which is preliminary data.</text>
</comment>
<keyword evidence="4 6" id="KW-0472">Membrane</keyword>
<dbReference type="Pfam" id="PF00001">
    <property type="entry name" value="7tm_1"/>
    <property type="match status" value="2"/>
</dbReference>
<dbReference type="PROSITE" id="PS00237">
    <property type="entry name" value="G_PROTEIN_RECEP_F1_1"/>
    <property type="match status" value="1"/>
</dbReference>
<keyword evidence="5" id="KW-0297">G-protein coupled receptor</keyword>
<comment type="similarity">
    <text evidence="5">Belongs to the G-protein coupled receptor 1 family.</text>
</comment>
<dbReference type="SUPFAM" id="SSF81321">
    <property type="entry name" value="Family A G protein-coupled receptor-like"/>
    <property type="match status" value="2"/>
</dbReference>
<organism evidence="8 9">
    <name type="scientific">Holothuria leucospilota</name>
    <name type="common">Black long sea cucumber</name>
    <name type="synonym">Mertensiothuria leucospilota</name>
    <dbReference type="NCBI Taxonomy" id="206669"/>
    <lineage>
        <taxon>Eukaryota</taxon>
        <taxon>Metazoa</taxon>
        <taxon>Echinodermata</taxon>
        <taxon>Eleutherozoa</taxon>
        <taxon>Echinozoa</taxon>
        <taxon>Holothuroidea</taxon>
        <taxon>Aspidochirotacea</taxon>
        <taxon>Aspidochirotida</taxon>
        <taxon>Holothuriidae</taxon>
        <taxon>Holothuria</taxon>
    </lineage>
</organism>
<proteinExistence type="inferred from homology"/>
<keyword evidence="5 8" id="KW-0675">Receptor</keyword>
<dbReference type="EMBL" id="JAIZAY010000004">
    <property type="protein sequence ID" value="KAJ8043302.1"/>
    <property type="molecule type" value="Genomic_DNA"/>
</dbReference>
<evidence type="ECO:0000256" key="6">
    <source>
        <dbReference type="SAM" id="Phobius"/>
    </source>
</evidence>
<feature type="transmembrane region" description="Helical" evidence="6">
    <location>
        <begin position="429"/>
        <end position="453"/>
    </location>
</feature>
<dbReference type="Gene3D" id="1.20.1070.10">
    <property type="entry name" value="Rhodopsin 7-helix transmembrane proteins"/>
    <property type="match status" value="2"/>
</dbReference>
<keyword evidence="9" id="KW-1185">Reference proteome</keyword>
<evidence type="ECO:0000256" key="5">
    <source>
        <dbReference type="RuleBase" id="RU000688"/>
    </source>
</evidence>
<dbReference type="OrthoDB" id="10021141at2759"/>
<feature type="transmembrane region" description="Helical" evidence="6">
    <location>
        <begin position="189"/>
        <end position="210"/>
    </location>
</feature>
<dbReference type="GO" id="GO:0004930">
    <property type="term" value="F:G protein-coupled receptor activity"/>
    <property type="evidence" value="ECO:0007669"/>
    <property type="project" value="UniProtKB-KW"/>
</dbReference>